<feature type="transmembrane region" description="Helical" evidence="1">
    <location>
        <begin position="12"/>
        <end position="28"/>
    </location>
</feature>
<keyword evidence="1" id="KW-0812">Transmembrane</keyword>
<keyword evidence="3" id="KW-1185">Reference proteome</keyword>
<accession>A0AAN7XKH5</accession>
<reference evidence="2 3" key="2">
    <citation type="journal article" date="2023" name="Mol. Biol. Evol.">
        <title>Genomics of Secondarily Temperate Adaptation in the Only Non-Antarctic Icefish.</title>
        <authorList>
            <person name="Rivera-Colon A.G."/>
            <person name="Rayamajhi N."/>
            <person name="Minhas B.F."/>
            <person name="Madrigal G."/>
            <person name="Bilyk K.T."/>
            <person name="Yoon V."/>
            <person name="Hune M."/>
            <person name="Gregory S."/>
            <person name="Cheng C.H.C."/>
            <person name="Catchen J.M."/>
        </authorList>
    </citation>
    <scope>NUCLEOTIDE SEQUENCE [LARGE SCALE GENOMIC DNA]</scope>
    <source>
        <strain evidence="2">JMC-PN-2008</strain>
    </source>
</reference>
<dbReference type="Proteomes" id="UP001346869">
    <property type="component" value="Unassembled WGS sequence"/>
</dbReference>
<reference evidence="2 3" key="1">
    <citation type="journal article" date="2023" name="Genes (Basel)">
        <title>Chromosome-Level Genome Assembly and Circadian Gene Repertoire of the Patagonia Blennie Eleginops maclovinus-The Closest Ancestral Proxy of Antarctic Cryonotothenioids.</title>
        <authorList>
            <person name="Cheng C.C."/>
            <person name="Rivera-Colon A.G."/>
            <person name="Minhas B.F."/>
            <person name="Wilson L."/>
            <person name="Rayamajhi N."/>
            <person name="Vargas-Chacoff L."/>
            <person name="Catchen J.M."/>
        </authorList>
    </citation>
    <scope>NUCLEOTIDE SEQUENCE [LARGE SCALE GENOMIC DNA]</scope>
    <source>
        <strain evidence="2">JMC-PN-2008</strain>
    </source>
</reference>
<evidence type="ECO:0000256" key="1">
    <source>
        <dbReference type="SAM" id="Phobius"/>
    </source>
</evidence>
<feature type="transmembrane region" description="Helical" evidence="1">
    <location>
        <begin position="34"/>
        <end position="57"/>
    </location>
</feature>
<evidence type="ECO:0000313" key="3">
    <source>
        <dbReference type="Proteomes" id="UP001346869"/>
    </source>
</evidence>
<keyword evidence="1" id="KW-1133">Transmembrane helix</keyword>
<organism evidence="2 3">
    <name type="scientific">Eleginops maclovinus</name>
    <name type="common">Patagonian blennie</name>
    <name type="synonym">Eleginus maclovinus</name>
    <dbReference type="NCBI Taxonomy" id="56733"/>
    <lineage>
        <taxon>Eukaryota</taxon>
        <taxon>Metazoa</taxon>
        <taxon>Chordata</taxon>
        <taxon>Craniata</taxon>
        <taxon>Vertebrata</taxon>
        <taxon>Euteleostomi</taxon>
        <taxon>Actinopterygii</taxon>
        <taxon>Neopterygii</taxon>
        <taxon>Teleostei</taxon>
        <taxon>Neoteleostei</taxon>
        <taxon>Acanthomorphata</taxon>
        <taxon>Eupercaria</taxon>
        <taxon>Perciformes</taxon>
        <taxon>Notothenioidei</taxon>
        <taxon>Eleginopidae</taxon>
        <taxon>Eleginops</taxon>
    </lineage>
</organism>
<dbReference type="AlphaFoldDB" id="A0AAN7XKH5"/>
<sequence length="91" mass="10075">MTRCDWRSSKDWGLLLLDFFPLFPGVGLSESSPFFLLGLLFLPHLFGCLSCSPSLLLRLSTGETGELTESSPRFSSDISTWVESGQKVSNK</sequence>
<proteinExistence type="predicted"/>
<evidence type="ECO:0000313" key="2">
    <source>
        <dbReference type="EMBL" id="KAK5862434.1"/>
    </source>
</evidence>
<gene>
    <name evidence="2" type="ORF">PBY51_017833</name>
</gene>
<comment type="caution">
    <text evidence="2">The sequence shown here is derived from an EMBL/GenBank/DDBJ whole genome shotgun (WGS) entry which is preliminary data.</text>
</comment>
<keyword evidence="1" id="KW-0472">Membrane</keyword>
<name>A0AAN7XKH5_ELEMC</name>
<protein>
    <submittedName>
        <fullName evidence="2">Uncharacterized protein</fullName>
    </submittedName>
</protein>
<dbReference type="EMBL" id="JAUZQC010000012">
    <property type="protein sequence ID" value="KAK5862434.1"/>
    <property type="molecule type" value="Genomic_DNA"/>
</dbReference>